<evidence type="ECO:0008006" key="3">
    <source>
        <dbReference type="Google" id="ProtNLM"/>
    </source>
</evidence>
<reference evidence="2" key="1">
    <citation type="submission" date="2018-06" db="EMBL/GenBank/DDBJ databases">
        <authorList>
            <person name="Zhirakovskaya E."/>
        </authorList>
    </citation>
    <scope>NUCLEOTIDE SEQUENCE</scope>
</reference>
<gene>
    <name evidence="2" type="ORF">MNBD_GAMMA04-850</name>
</gene>
<proteinExistence type="predicted"/>
<dbReference type="AlphaFoldDB" id="A0A3B0W878"/>
<evidence type="ECO:0000313" key="2">
    <source>
        <dbReference type="EMBL" id="VAW48630.1"/>
    </source>
</evidence>
<keyword evidence="1" id="KW-1133">Transmembrane helix</keyword>
<feature type="transmembrane region" description="Helical" evidence="1">
    <location>
        <begin position="88"/>
        <end position="105"/>
    </location>
</feature>
<sequence length="246" mass="27624">MNDLQFKKQLQAAPFQLDEEMKAYLQSHPELNNMVKNSQQFDQQIKKALQTDTPEGLEARILLQQSYVEKNLPPPILEQRKSNFWRHWGAMVASVMLVVGGLGLWQERATLFPLKATDVIAHVVHHMEDEPDFMRVNKSPENEQELQALFLAVGATLDQPIEHMSYAGECVINGQKGLHIVLQEPEGPVTIIIMPGQQLAAMEAFEASGYQGELLPVKGGIVAIMGKGRKQVALAHMRFFKAVKFV</sequence>
<protein>
    <recommendedName>
        <fullName evidence="3">DUF3379 domain-containing protein</fullName>
    </recommendedName>
</protein>
<dbReference type="Pfam" id="PF11859">
    <property type="entry name" value="DUF3379"/>
    <property type="match status" value="1"/>
</dbReference>
<name>A0A3B0W878_9ZZZZ</name>
<organism evidence="2">
    <name type="scientific">hydrothermal vent metagenome</name>
    <dbReference type="NCBI Taxonomy" id="652676"/>
    <lineage>
        <taxon>unclassified sequences</taxon>
        <taxon>metagenomes</taxon>
        <taxon>ecological metagenomes</taxon>
    </lineage>
</organism>
<dbReference type="InterPro" id="IPR021806">
    <property type="entry name" value="DUF3379"/>
</dbReference>
<evidence type="ECO:0000256" key="1">
    <source>
        <dbReference type="SAM" id="Phobius"/>
    </source>
</evidence>
<accession>A0A3B0W878</accession>
<keyword evidence="1" id="KW-0472">Membrane</keyword>
<keyword evidence="1" id="KW-0812">Transmembrane</keyword>
<dbReference type="EMBL" id="UOFB01000279">
    <property type="protein sequence ID" value="VAW48630.1"/>
    <property type="molecule type" value="Genomic_DNA"/>
</dbReference>